<gene>
    <name evidence="1" type="ORF">R70211_03859</name>
</gene>
<reference evidence="1" key="1">
    <citation type="submission" date="2021-02" db="EMBL/GenBank/DDBJ databases">
        <authorList>
            <person name="Vanwijnsberghe S."/>
        </authorList>
    </citation>
    <scope>NUCLEOTIDE SEQUENCE</scope>
    <source>
        <strain evidence="1">R-70211</strain>
    </source>
</reference>
<dbReference type="EMBL" id="CAJNAS010000010">
    <property type="protein sequence ID" value="CAE6910164.1"/>
    <property type="molecule type" value="Genomic_DNA"/>
</dbReference>
<protein>
    <submittedName>
        <fullName evidence="1">Uncharacterized protein</fullName>
    </submittedName>
</protein>
<dbReference type="Proteomes" id="UP000675121">
    <property type="component" value="Unassembled WGS sequence"/>
</dbReference>
<evidence type="ECO:0000313" key="2">
    <source>
        <dbReference type="Proteomes" id="UP000675121"/>
    </source>
</evidence>
<sequence>MSNPRKLLPVVKEYILFDGLYARAKQAIATYGGKVWTDTGEHDPGVTLMEGFCYSISDLAYRNTLPLTDLLTVPTADKTDGDGIFPANFGPQMALTSGPITAKDYRRALLDLTDSTGRYYLFRNVQLVQQLPGDYQYYYDTYSREWSFVLPQPADGSTPVAYYLRGNYALYLEPSRDSSKDDPEAQAALKDFLANNRNLGEAISQTIWVEPCAIYLSLTVELEEGALDVAGIMAEIYTATDDYISPKARRYVAGDLAAQGVTSEGIYHGPNLQHGWITELPPEVKYSQGDDVAVDLSHLPNVLLAIDGIKNVQSFSYWSSSPSKGCAHYPLLWWSNPIYYMLDEGHDHVVLITAGGEHVSATQAEIEARIAPTPVLSNLPVVMPYGRSRDVAQYHPVSDKIPPCYGLQQFPATQSQQQLYQFLLPFEQVMANACQQLAKLPQLLAFERSGSSVWGEQWPYAQGSTGDQIHAEYAAALKAQIQTHADDYDQELAILNHLLGYFGTQGAARMLDTTADEFLAVEQNYLGKITDLAYHRDNIRPDEVSALQKRIAARLGFGANLFGGYVDMSQLPFYLIEHRALLPVQPSNLYDAPIYPVKVTTSADQSMLTVVQAPSVSLSELLAGQLVDLTLVGGLGERDDESDYTLNALIVDQVDIEANSFSLSVEANPELNGNLARIVDAQTANKLYWKNCQIWLQDIDYPLVYAGDQGSAPTDARVLGIYGSFPYPAMLRQGDTLVINAIHDPDAVDVVDSSWQLAVTVKSLDGVAGSITVVKADGEGNDFPDASDATNYYWYIKNDFDRFSFVVSMVLNKAILPLQGDVYTTEKWIRQCVQAEIPAHVSVVIHWLSDVSDDASNPFSFQSFAQSYAMWQKADTAPSTATYQLLWQLALGLLPTRLIGIGAMVVANSDQRTDVIGADGSEWNVDVIVSDSLFFVPKTYVPS</sequence>
<dbReference type="RefSeq" id="WP_201075381.1">
    <property type="nucleotide sequence ID" value="NZ_CAJNAS010000010.1"/>
</dbReference>
<proteinExistence type="predicted"/>
<accession>A0A9N8QZF2</accession>
<evidence type="ECO:0000313" key="1">
    <source>
        <dbReference type="EMBL" id="CAE6910164.1"/>
    </source>
</evidence>
<name>A0A9N8QZF2_9BURK</name>
<comment type="caution">
    <text evidence="1">The sequence shown here is derived from an EMBL/GenBank/DDBJ whole genome shotgun (WGS) entry which is preliminary data.</text>
</comment>
<keyword evidence="2" id="KW-1185">Reference proteome</keyword>
<organism evidence="1 2">
    <name type="scientific">Paraburkholderia domus</name>
    <dbReference type="NCBI Taxonomy" id="2793075"/>
    <lineage>
        <taxon>Bacteria</taxon>
        <taxon>Pseudomonadati</taxon>
        <taxon>Pseudomonadota</taxon>
        <taxon>Betaproteobacteria</taxon>
        <taxon>Burkholderiales</taxon>
        <taxon>Burkholderiaceae</taxon>
        <taxon>Paraburkholderia</taxon>
    </lineage>
</organism>
<dbReference type="AlphaFoldDB" id="A0A9N8QZF2"/>